<organism evidence="1 2">
    <name type="scientific">Burkholderia ubonensis</name>
    <dbReference type="NCBI Taxonomy" id="101571"/>
    <lineage>
        <taxon>Bacteria</taxon>
        <taxon>Pseudomonadati</taxon>
        <taxon>Pseudomonadota</taxon>
        <taxon>Betaproteobacteria</taxon>
        <taxon>Burkholderiales</taxon>
        <taxon>Burkholderiaceae</taxon>
        <taxon>Burkholderia</taxon>
        <taxon>Burkholderia cepacia complex</taxon>
    </lineage>
</organism>
<sequence>MHVAYLVMSEPVREKNGLRLTLIRIIESIGTLNRRQAAFLDYLYGSADGTVNFAGLSPLEVRGQCAMITAAVMHQLPAAERHAIWVRYARGTQRKKGVIWTSKKLRATLNLTNLNAVRYLVAEQSLPKDERDPEKTFKYIAAETGVPLRTLERAAQQIRLQLRATENRAYDLLTPMFERDGLVCPREEDVSA</sequence>
<gene>
    <name evidence="1" type="ORF">WJ33_37085</name>
</gene>
<dbReference type="EMBL" id="LOXM01000255">
    <property type="protein sequence ID" value="KVG56442.1"/>
    <property type="molecule type" value="Genomic_DNA"/>
</dbReference>
<protein>
    <submittedName>
        <fullName evidence="1">Uncharacterized protein</fullName>
    </submittedName>
</protein>
<reference evidence="1 2" key="1">
    <citation type="submission" date="2015-11" db="EMBL/GenBank/DDBJ databases">
        <title>Expanding the genomic diversity of Burkholderia species for the development of highly accurate diagnostics.</title>
        <authorList>
            <person name="Sahl J."/>
            <person name="Keim P."/>
            <person name="Wagner D."/>
        </authorList>
    </citation>
    <scope>NUCLEOTIDE SEQUENCE [LARGE SCALE GENOMIC DNA]</scope>
    <source>
        <strain evidence="1 2">MSMB2036</strain>
    </source>
</reference>
<dbReference type="AlphaFoldDB" id="A0A103QVQ0"/>
<evidence type="ECO:0000313" key="2">
    <source>
        <dbReference type="Proteomes" id="UP000064029"/>
    </source>
</evidence>
<dbReference type="Proteomes" id="UP000064029">
    <property type="component" value="Unassembled WGS sequence"/>
</dbReference>
<proteinExistence type="predicted"/>
<name>A0A103QVQ0_9BURK</name>
<accession>A0A103QVQ0</accession>
<comment type="caution">
    <text evidence="1">The sequence shown here is derived from an EMBL/GenBank/DDBJ whole genome shotgun (WGS) entry which is preliminary data.</text>
</comment>
<evidence type="ECO:0000313" key="1">
    <source>
        <dbReference type="EMBL" id="KVG56442.1"/>
    </source>
</evidence>